<dbReference type="AlphaFoldDB" id="A0AAI9U6R8"/>
<reference evidence="2" key="1">
    <citation type="submission" date="2016-11" db="EMBL/GenBank/DDBJ databases">
        <title>The genome sequence of Colletotrichum cuscutae.</title>
        <authorList>
            <person name="Baroncelli R."/>
        </authorList>
    </citation>
    <scope>NUCLEOTIDE SEQUENCE</scope>
    <source>
        <strain evidence="2">IMI 304802</strain>
    </source>
</reference>
<dbReference type="EMBL" id="MPDP01000295">
    <property type="protein sequence ID" value="KAK1452734.1"/>
    <property type="molecule type" value="Genomic_DNA"/>
</dbReference>
<gene>
    <name evidence="2" type="ORF">CCUS01_10775</name>
</gene>
<feature type="region of interest" description="Disordered" evidence="1">
    <location>
        <begin position="583"/>
        <end position="604"/>
    </location>
</feature>
<evidence type="ECO:0000256" key="1">
    <source>
        <dbReference type="SAM" id="MobiDB-lite"/>
    </source>
</evidence>
<evidence type="ECO:0000313" key="3">
    <source>
        <dbReference type="Proteomes" id="UP001239213"/>
    </source>
</evidence>
<sequence>MNWKTISNGVEKTTPNLRKQKASLPISESVVFLPQVIQFNSPRVYFNSAKFLSAFPFAPSLAARLMQTTGFNDSRGFSFPKVPASLLGTSSSFWQQRRAETRKKAKKGKEHGRWAGLSWAGIFKYGYSFPVFMHGLSILLGKDPTFLSISFQNRESQDSKKSPSTQNPGLNSLKVPQLPALLHLPAARLHMQTHSPFKRTPNLTRTPCSCTTNIVSAALNSYFTNIVYPYLHPLRDPVAFWHYFSIYLSHDQQPPHIPSIFPTLAYFLVSVLLLVLRLPYVDLISLLHTFESKTTRARTASALAYLHLHLHRHRYESPGSTKPGLLASQSLGPDYHCAASPCHPHAEGAAVCFSFTMPAPIFMLVRRHLPNGLVIIQLYTIQSDVPSKLPVQTMFWTMQTGGCTPESQSLRKLDCRRPSPFQTRRIALASALTRLIAYCVNTTILPGHFASSLENSWLLTWTKSSIPPFAALQRYNFFELCRCALKAGPSCLSAWLDQPNAFGHRSPCLSISSPPSVTLCSASWTINPGLDLAKTIGPPAISAIAVARLLPIQPILADGGWRPELAWPSLASNAQRRLFTPPFASSDRLLPNLPRDPDPANQTADASLLTPEHQSILSSWAGSPRPSLFQVLLVALLVLYP</sequence>
<proteinExistence type="predicted"/>
<keyword evidence="3" id="KW-1185">Reference proteome</keyword>
<organism evidence="2 3">
    <name type="scientific">Colletotrichum cuscutae</name>
    <dbReference type="NCBI Taxonomy" id="1209917"/>
    <lineage>
        <taxon>Eukaryota</taxon>
        <taxon>Fungi</taxon>
        <taxon>Dikarya</taxon>
        <taxon>Ascomycota</taxon>
        <taxon>Pezizomycotina</taxon>
        <taxon>Sordariomycetes</taxon>
        <taxon>Hypocreomycetidae</taxon>
        <taxon>Glomerellales</taxon>
        <taxon>Glomerellaceae</taxon>
        <taxon>Colletotrichum</taxon>
        <taxon>Colletotrichum acutatum species complex</taxon>
    </lineage>
</organism>
<comment type="caution">
    <text evidence="2">The sequence shown here is derived from an EMBL/GenBank/DDBJ whole genome shotgun (WGS) entry which is preliminary data.</text>
</comment>
<name>A0AAI9U6R8_9PEZI</name>
<accession>A0AAI9U6R8</accession>
<evidence type="ECO:0000313" key="2">
    <source>
        <dbReference type="EMBL" id="KAK1452734.1"/>
    </source>
</evidence>
<protein>
    <submittedName>
        <fullName evidence="2">Uncharacterized protein</fullName>
    </submittedName>
</protein>
<dbReference type="Proteomes" id="UP001239213">
    <property type="component" value="Unassembled WGS sequence"/>
</dbReference>